<dbReference type="OrthoDB" id="3033067at2759"/>
<keyword evidence="2" id="KW-1185">Reference proteome</keyword>
<evidence type="ECO:0000313" key="1">
    <source>
        <dbReference type="EMBL" id="EDR02205.1"/>
    </source>
</evidence>
<dbReference type="Proteomes" id="UP000001194">
    <property type="component" value="Unassembled WGS sequence"/>
</dbReference>
<reference evidence="1 2" key="1">
    <citation type="journal article" date="2008" name="Nature">
        <title>The genome of Laccaria bicolor provides insights into mycorrhizal symbiosis.</title>
        <authorList>
            <person name="Martin F."/>
            <person name="Aerts A."/>
            <person name="Ahren D."/>
            <person name="Brun A."/>
            <person name="Danchin E.G.J."/>
            <person name="Duchaussoy F."/>
            <person name="Gibon J."/>
            <person name="Kohler A."/>
            <person name="Lindquist E."/>
            <person name="Pereda V."/>
            <person name="Salamov A."/>
            <person name="Shapiro H.J."/>
            <person name="Wuyts J."/>
            <person name="Blaudez D."/>
            <person name="Buee M."/>
            <person name="Brokstein P."/>
            <person name="Canbaeck B."/>
            <person name="Cohen D."/>
            <person name="Courty P.E."/>
            <person name="Coutinho P.M."/>
            <person name="Delaruelle C."/>
            <person name="Detter J.C."/>
            <person name="Deveau A."/>
            <person name="DiFazio S."/>
            <person name="Duplessis S."/>
            <person name="Fraissinet-Tachet L."/>
            <person name="Lucic E."/>
            <person name="Frey-Klett P."/>
            <person name="Fourrey C."/>
            <person name="Feussner I."/>
            <person name="Gay G."/>
            <person name="Grimwood J."/>
            <person name="Hoegger P.J."/>
            <person name="Jain P."/>
            <person name="Kilaru S."/>
            <person name="Labbe J."/>
            <person name="Lin Y.C."/>
            <person name="Legue V."/>
            <person name="Le Tacon F."/>
            <person name="Marmeisse R."/>
            <person name="Melayah D."/>
            <person name="Montanini B."/>
            <person name="Muratet M."/>
            <person name="Nehls U."/>
            <person name="Niculita-Hirzel H."/>
            <person name="Oudot-Le Secq M.P."/>
            <person name="Peter M."/>
            <person name="Quesneville H."/>
            <person name="Rajashekar B."/>
            <person name="Reich M."/>
            <person name="Rouhier N."/>
            <person name="Schmutz J."/>
            <person name="Yin T."/>
            <person name="Chalot M."/>
            <person name="Henrissat B."/>
            <person name="Kuees U."/>
            <person name="Lucas S."/>
            <person name="Van de Peer Y."/>
            <person name="Podila G.K."/>
            <person name="Polle A."/>
            <person name="Pukkila P.J."/>
            <person name="Richardson P.M."/>
            <person name="Rouze P."/>
            <person name="Sanders I.R."/>
            <person name="Stajich J.E."/>
            <person name="Tunlid A."/>
            <person name="Tuskan G."/>
            <person name="Grigoriev I.V."/>
        </authorList>
    </citation>
    <scope>NUCLEOTIDE SEQUENCE [LARGE SCALE GENOMIC DNA]</scope>
    <source>
        <strain evidence="2">S238N-H82 / ATCC MYA-4686</strain>
    </source>
</reference>
<dbReference type="HOGENOM" id="CLU_1475426_0_0_1"/>
<evidence type="ECO:0000313" key="2">
    <source>
        <dbReference type="Proteomes" id="UP000001194"/>
    </source>
</evidence>
<gene>
    <name evidence="1" type="ORF">LACBIDRAFT_332546</name>
</gene>
<dbReference type="KEGG" id="lbc:LACBIDRAFT_332546"/>
<dbReference type="GeneID" id="6082739"/>
<protein>
    <submittedName>
        <fullName evidence="1">Predicted protein</fullName>
    </submittedName>
</protein>
<accession>B0DT34</accession>
<dbReference type="RefSeq" id="XP_001887150.1">
    <property type="nucleotide sequence ID" value="XM_001887115.1"/>
</dbReference>
<proteinExistence type="predicted"/>
<name>B0DT34_LACBS</name>
<dbReference type="AlphaFoldDB" id="B0DT34"/>
<sequence length="183" mass="20856">MKSSSLLFMTTFVYAGNSPSRNFKWLLAKPPGFGICVRYADDGRGYDDVHKEKIDQNETGEGPYTWPDFVVGTNSHEAPNEKDLATKEAIEKKKQKIKCWLAYRQKKVPDLGKVKDSLPDTNDPAIIMLAWLTGTSISKPRLPIAYNMWGHVNKQKINDTYTNTHIYKPLPKNLQTGGYHFYL</sequence>
<dbReference type="InParanoid" id="B0DT34"/>
<dbReference type="EMBL" id="DS547132">
    <property type="protein sequence ID" value="EDR02205.1"/>
    <property type="molecule type" value="Genomic_DNA"/>
</dbReference>
<organism evidence="2">
    <name type="scientific">Laccaria bicolor (strain S238N-H82 / ATCC MYA-4686)</name>
    <name type="common">Bicoloured deceiver</name>
    <name type="synonym">Laccaria laccata var. bicolor</name>
    <dbReference type="NCBI Taxonomy" id="486041"/>
    <lineage>
        <taxon>Eukaryota</taxon>
        <taxon>Fungi</taxon>
        <taxon>Dikarya</taxon>
        <taxon>Basidiomycota</taxon>
        <taxon>Agaricomycotina</taxon>
        <taxon>Agaricomycetes</taxon>
        <taxon>Agaricomycetidae</taxon>
        <taxon>Agaricales</taxon>
        <taxon>Agaricineae</taxon>
        <taxon>Hydnangiaceae</taxon>
        <taxon>Laccaria</taxon>
    </lineage>
</organism>